<name>A0AAN8I7V3_9EURO</name>
<dbReference type="Proteomes" id="UP001316803">
    <property type="component" value="Unassembled WGS sequence"/>
</dbReference>
<evidence type="ECO:0000313" key="1">
    <source>
        <dbReference type="EMBL" id="KAK5956464.1"/>
    </source>
</evidence>
<dbReference type="AlphaFoldDB" id="A0AAN8I7V3"/>
<proteinExistence type="predicted"/>
<reference evidence="1 2" key="1">
    <citation type="submission" date="2022-12" db="EMBL/GenBank/DDBJ databases">
        <title>Genomic features and morphological characterization of a novel Knufia sp. strain isolated from spacecraft assembly facility.</title>
        <authorList>
            <person name="Teixeira M."/>
            <person name="Chander A.M."/>
            <person name="Stajich J.E."/>
            <person name="Venkateswaran K."/>
        </authorList>
    </citation>
    <scope>NUCLEOTIDE SEQUENCE [LARGE SCALE GENOMIC DNA]</scope>
    <source>
        <strain evidence="1 2">FJI-L2-BK-P2</strain>
    </source>
</reference>
<accession>A0AAN8I7V3</accession>
<comment type="caution">
    <text evidence="1">The sequence shown here is derived from an EMBL/GenBank/DDBJ whole genome shotgun (WGS) entry which is preliminary data.</text>
</comment>
<organism evidence="1 2">
    <name type="scientific">Knufia fluminis</name>
    <dbReference type="NCBI Taxonomy" id="191047"/>
    <lineage>
        <taxon>Eukaryota</taxon>
        <taxon>Fungi</taxon>
        <taxon>Dikarya</taxon>
        <taxon>Ascomycota</taxon>
        <taxon>Pezizomycotina</taxon>
        <taxon>Eurotiomycetes</taxon>
        <taxon>Chaetothyriomycetidae</taxon>
        <taxon>Chaetothyriales</taxon>
        <taxon>Trichomeriaceae</taxon>
        <taxon>Knufia</taxon>
    </lineage>
</organism>
<sequence length="415" mass="46915">MQLPLQSVGARALREIQIPNQGGAPELRHQWLLPLARTIEGNFKLGLCLKEFEPRLACPWTGGCNENLTAYQAGITRQCNSFGNFLNVYAPSLRSLEVPYPLGCNFLDQSWPDLKKLAICSLDTTLDLDRPEINMDDLLQGLDVVFLGTLLLSPKLEELHIKTTTLSGENVLVNLRPRCSALKKLTIRTLEMQESTIRVLLRAPRGLTDFELMNEEPLEPYDHDSDDEGLPPPRRLPHLTTIYKNLKHQSATLERLSIHGAAFSPNQCLTTGHHSFRGFSCLKSMKVDVAMLLGWTDCEHIAKNSDESKSLEPRAIGTLLPDTLCELNLYIDSIFDFRKKKDYVYQIIAGIIEARRRLVCLKSVKISAIYPHCNDCFYTIPGMQTRSDLIDELDRAKKLATDNSIEFEYFAKQVP</sequence>
<protein>
    <submittedName>
        <fullName evidence="1">Uncharacterized protein</fullName>
    </submittedName>
</protein>
<evidence type="ECO:0000313" key="2">
    <source>
        <dbReference type="Proteomes" id="UP001316803"/>
    </source>
</evidence>
<dbReference type="EMBL" id="JAKLMC020000004">
    <property type="protein sequence ID" value="KAK5956464.1"/>
    <property type="molecule type" value="Genomic_DNA"/>
</dbReference>
<keyword evidence="2" id="KW-1185">Reference proteome</keyword>
<gene>
    <name evidence="1" type="ORF">OHC33_001949</name>
</gene>